<evidence type="ECO:0000256" key="8">
    <source>
        <dbReference type="ARBA" id="ARBA00029447"/>
    </source>
</evidence>
<keyword evidence="3" id="KW-0488">Methylation</keyword>
<evidence type="ECO:0000313" key="13">
    <source>
        <dbReference type="EMBL" id="GGH88637.1"/>
    </source>
</evidence>
<evidence type="ECO:0000256" key="3">
    <source>
        <dbReference type="ARBA" id="ARBA00022481"/>
    </source>
</evidence>
<evidence type="ECO:0000256" key="2">
    <source>
        <dbReference type="ARBA" id="ARBA00022475"/>
    </source>
</evidence>
<comment type="similarity">
    <text evidence="8">Belongs to the methyl-accepting chemotaxis (MCP) protein family.</text>
</comment>
<reference evidence="14" key="1">
    <citation type="journal article" date="2019" name="Int. J. Syst. Evol. Microbiol.">
        <title>The Global Catalogue of Microorganisms (GCM) 10K type strain sequencing project: providing services to taxonomists for standard genome sequencing and annotation.</title>
        <authorList>
            <consortium name="The Broad Institute Genomics Platform"/>
            <consortium name="The Broad Institute Genome Sequencing Center for Infectious Disease"/>
            <person name="Wu L."/>
            <person name="Ma J."/>
        </authorList>
    </citation>
    <scope>NUCLEOTIDE SEQUENCE [LARGE SCALE GENOMIC DNA]</scope>
    <source>
        <strain evidence="14">CCM 8778</strain>
    </source>
</reference>
<comment type="caution">
    <text evidence="13">The sequence shown here is derived from an EMBL/GenBank/DDBJ whole genome shotgun (WGS) entry which is preliminary data.</text>
</comment>
<feature type="transmembrane region" description="Helical" evidence="10">
    <location>
        <begin position="319"/>
        <end position="343"/>
    </location>
</feature>
<evidence type="ECO:0000256" key="10">
    <source>
        <dbReference type="SAM" id="Phobius"/>
    </source>
</evidence>
<keyword evidence="6 10" id="KW-0472">Membrane</keyword>
<evidence type="ECO:0000256" key="7">
    <source>
        <dbReference type="ARBA" id="ARBA00023224"/>
    </source>
</evidence>
<evidence type="ECO:0000256" key="4">
    <source>
        <dbReference type="ARBA" id="ARBA00022692"/>
    </source>
</evidence>
<evidence type="ECO:0000313" key="14">
    <source>
        <dbReference type="Proteomes" id="UP000655550"/>
    </source>
</evidence>
<evidence type="ECO:0000256" key="5">
    <source>
        <dbReference type="ARBA" id="ARBA00022989"/>
    </source>
</evidence>
<evidence type="ECO:0000259" key="12">
    <source>
        <dbReference type="PROSITE" id="PS50885"/>
    </source>
</evidence>
<accession>A0ABQ2AD81</accession>
<feature type="domain" description="HAMP" evidence="12">
    <location>
        <begin position="343"/>
        <end position="395"/>
    </location>
</feature>
<protein>
    <submittedName>
        <fullName evidence="13">Methyl-accepting chemotaxis protein</fullName>
    </submittedName>
</protein>
<keyword evidence="2" id="KW-1003">Cell membrane</keyword>
<dbReference type="RefSeq" id="WP_093986746.1">
    <property type="nucleotide sequence ID" value="NZ_BMDE01000001.1"/>
</dbReference>
<evidence type="ECO:0000256" key="6">
    <source>
        <dbReference type="ARBA" id="ARBA00023136"/>
    </source>
</evidence>
<dbReference type="Gene3D" id="1.10.287.950">
    <property type="entry name" value="Methyl-accepting chemotaxis protein"/>
    <property type="match status" value="1"/>
</dbReference>
<keyword evidence="7 9" id="KW-0807">Transducer</keyword>
<feature type="transmembrane region" description="Helical" evidence="10">
    <location>
        <begin position="20"/>
        <end position="40"/>
    </location>
</feature>
<proteinExistence type="inferred from homology"/>
<dbReference type="CDD" id="cd06225">
    <property type="entry name" value="HAMP"/>
    <property type="match status" value="1"/>
</dbReference>
<dbReference type="SMART" id="SM00304">
    <property type="entry name" value="HAMP"/>
    <property type="match status" value="1"/>
</dbReference>
<keyword evidence="5 10" id="KW-1133">Transmembrane helix</keyword>
<dbReference type="EMBL" id="BMDE01000001">
    <property type="protein sequence ID" value="GGH88637.1"/>
    <property type="molecule type" value="Genomic_DNA"/>
</dbReference>
<dbReference type="InterPro" id="IPR003660">
    <property type="entry name" value="HAMP_dom"/>
</dbReference>
<dbReference type="Pfam" id="PF00672">
    <property type="entry name" value="HAMP"/>
    <property type="match status" value="1"/>
</dbReference>
<dbReference type="PROSITE" id="PS50885">
    <property type="entry name" value="HAMP"/>
    <property type="match status" value="1"/>
</dbReference>
<dbReference type="SMART" id="SM00283">
    <property type="entry name" value="MA"/>
    <property type="match status" value="1"/>
</dbReference>
<dbReference type="InterPro" id="IPR004089">
    <property type="entry name" value="MCPsignal_dom"/>
</dbReference>
<feature type="domain" description="Methyl-accepting transducer" evidence="11">
    <location>
        <begin position="400"/>
        <end position="636"/>
    </location>
</feature>
<organism evidence="13 14">
    <name type="scientific">Pseudomonas fluvialis</name>
    <dbReference type="NCBI Taxonomy" id="1793966"/>
    <lineage>
        <taxon>Bacteria</taxon>
        <taxon>Pseudomonadati</taxon>
        <taxon>Pseudomonadota</taxon>
        <taxon>Gammaproteobacteria</taxon>
        <taxon>Pseudomonadales</taxon>
        <taxon>Pseudomonadaceae</taxon>
        <taxon>Pseudomonas</taxon>
    </lineage>
</organism>
<evidence type="ECO:0000256" key="9">
    <source>
        <dbReference type="PROSITE-ProRule" id="PRU00284"/>
    </source>
</evidence>
<dbReference type="PROSITE" id="PS50111">
    <property type="entry name" value="CHEMOTAXIS_TRANSDUC_2"/>
    <property type="match status" value="1"/>
</dbReference>
<comment type="subcellular location">
    <subcellularLocation>
        <location evidence="1">Cell membrane</location>
        <topology evidence="1">Multi-pass membrane protein</topology>
    </subcellularLocation>
</comment>
<evidence type="ECO:0000259" key="11">
    <source>
        <dbReference type="PROSITE" id="PS50111"/>
    </source>
</evidence>
<evidence type="ECO:0000256" key="1">
    <source>
        <dbReference type="ARBA" id="ARBA00004651"/>
    </source>
</evidence>
<sequence>MKTLFVPATALMNRLNYPSKFGLIGALVLLAFASLMWALASELRETIERSRNELVATALTRPLARMVELTQQHRGLSSMVLGGNADMRDKRAQRAEEVSRALASLRASLAEDKRQLPAWQQIERDWQVLQAQGLQLERAANFHAHTELVAQLLRLQIQLADAYGLSFDPDEASFYLMTAAINRLPFLLERFGRLRAQGSGALAQGHADSAQRIALSVLNEEIRSAMLDVEAGLAKVAEQRPELRLSLEQAVAALYQKIQRVEQVVQGMLLHEDFQSTSAAQFFELTTEGITIGYQQMNQVLLPTLDQLLEQRMAEAQQVLYFNLLLAVLVLAVIGYLSMGAYLSVMNSIRCLREGSERLARGELSSHIQLAARDELRFVAAGFNAMAEAMRGLIAGIKGNAGEVADAARDLVTASGQIHVASQKQSDAASNMAAAVEQMTVGIEHIARGAGAADELAVRSGELSRDGGAIVASVVQEISEIAVSVAESARTVEELGERSGQISAIVGVIGDIAAQTNLLALNAAIEAARAGEQGRGFAVVADEVRNLAARTANSTREISEMVKSIQQGTAGAVEGMERGVERVNAGVARAEKAGEAMARIRQAAEQVQATVAEISHALREQSSASTEIAQQVEMIARMAEENGLAVASNHQTAASLGTLADTLLGNVGRFRT</sequence>
<keyword evidence="4 10" id="KW-0812">Transmembrane</keyword>
<dbReference type="CDD" id="cd11386">
    <property type="entry name" value="MCP_signal"/>
    <property type="match status" value="1"/>
</dbReference>
<gene>
    <name evidence="13" type="ORF">GCM10007363_01820</name>
</gene>
<dbReference type="Proteomes" id="UP000655550">
    <property type="component" value="Unassembled WGS sequence"/>
</dbReference>
<dbReference type="Pfam" id="PF00015">
    <property type="entry name" value="MCPsignal"/>
    <property type="match status" value="1"/>
</dbReference>
<dbReference type="PANTHER" id="PTHR32089:SF119">
    <property type="entry name" value="METHYL-ACCEPTING CHEMOTAXIS PROTEIN CTPL"/>
    <property type="match status" value="1"/>
</dbReference>
<name>A0ABQ2AD81_9PSED</name>
<dbReference type="PANTHER" id="PTHR32089">
    <property type="entry name" value="METHYL-ACCEPTING CHEMOTAXIS PROTEIN MCPB"/>
    <property type="match status" value="1"/>
</dbReference>
<keyword evidence="14" id="KW-1185">Reference proteome</keyword>
<dbReference type="SUPFAM" id="SSF58104">
    <property type="entry name" value="Methyl-accepting chemotaxis protein (MCP) signaling domain"/>
    <property type="match status" value="1"/>
</dbReference>